<evidence type="ECO:0000259" key="6">
    <source>
        <dbReference type="Pfam" id="PF00724"/>
    </source>
</evidence>
<sequence>MPHLFSPLKIKSIELRNRIVVSPMCQYSSTDGFANNWHLVHLGSRAIGGAGLIITEATAVSPEGRISYADLGIWKDEHIAKLKEITNFIEKQGAVAGIQLAHAGRKASHSQPWTGGAQIPAEHENGWQTLGPSPVAFSASEQPPVELDKREIARIIDDFKSATVRALAAGFKVIELHGAHGYLLNAFLSPLSNLRTDEYGGSFENRIRFVLETVEAVQEVWPEEYPLFVRISASEWTEGGWTIDDSVALAKILKEKGVDFIDCSSGGNVSGVRIPLKPGYQVEFAQAVKEQAGIPTGAVGLITTPEQADAIITTGQADLVFLARELLRDPHFPLRAAHQLGQEIKWPLQYERAKW</sequence>
<name>A0A3E2NN24_9SPHI</name>
<dbReference type="AlphaFoldDB" id="A0A3E2NN24"/>
<dbReference type="EMBL" id="QWDE01000003">
    <property type="protein sequence ID" value="RFZ82372.1"/>
    <property type="molecule type" value="Genomic_DNA"/>
</dbReference>
<reference evidence="7 8" key="1">
    <citation type="submission" date="2018-08" db="EMBL/GenBank/DDBJ databases">
        <title>Mucilaginibacter terrae sp. nov., isolated from manganese diggings.</title>
        <authorList>
            <person name="Huang Y."/>
            <person name="Zhou Z."/>
        </authorList>
    </citation>
    <scope>NUCLEOTIDE SEQUENCE [LARGE SCALE GENOMIC DNA]</scope>
    <source>
        <strain evidence="7 8">ZH6</strain>
    </source>
</reference>
<keyword evidence="8" id="KW-1185">Reference proteome</keyword>
<protein>
    <submittedName>
        <fullName evidence="7">NADPH dehydrogenase NamA</fullName>
        <ecNumber evidence="7">1.6.99.1</ecNumber>
    </submittedName>
</protein>
<dbReference type="CDD" id="cd02932">
    <property type="entry name" value="OYE_YqiM_FMN"/>
    <property type="match status" value="1"/>
</dbReference>
<gene>
    <name evidence="7" type="primary">namA</name>
    <name evidence="7" type="ORF">DYU05_15785</name>
</gene>
<dbReference type="Pfam" id="PF00724">
    <property type="entry name" value="Oxidored_FMN"/>
    <property type="match status" value="1"/>
</dbReference>
<dbReference type="GO" id="GO:0010181">
    <property type="term" value="F:FMN binding"/>
    <property type="evidence" value="ECO:0007669"/>
    <property type="project" value="InterPro"/>
</dbReference>
<dbReference type="InterPro" id="IPR001155">
    <property type="entry name" value="OxRdtase_FMN_N"/>
</dbReference>
<evidence type="ECO:0000313" key="8">
    <source>
        <dbReference type="Proteomes" id="UP000260823"/>
    </source>
</evidence>
<evidence type="ECO:0000313" key="7">
    <source>
        <dbReference type="EMBL" id="RFZ82372.1"/>
    </source>
</evidence>
<dbReference type="SUPFAM" id="SSF51395">
    <property type="entry name" value="FMN-linked oxidoreductases"/>
    <property type="match status" value="1"/>
</dbReference>
<dbReference type="RefSeq" id="WP_117384395.1">
    <property type="nucleotide sequence ID" value="NZ_QWDE01000003.1"/>
</dbReference>
<dbReference type="PANTHER" id="PTHR43303">
    <property type="entry name" value="NADPH DEHYDROGENASE C23G7.10C-RELATED"/>
    <property type="match status" value="1"/>
</dbReference>
<keyword evidence="4" id="KW-0521">NADP</keyword>
<evidence type="ECO:0000256" key="4">
    <source>
        <dbReference type="ARBA" id="ARBA00022857"/>
    </source>
</evidence>
<dbReference type="Proteomes" id="UP000260823">
    <property type="component" value="Unassembled WGS sequence"/>
</dbReference>
<dbReference type="InterPro" id="IPR044152">
    <property type="entry name" value="YqjM-like"/>
</dbReference>
<feature type="domain" description="NADH:flavin oxidoreductase/NADH oxidase N-terminal" evidence="6">
    <location>
        <begin position="4"/>
        <end position="341"/>
    </location>
</feature>
<dbReference type="NCBIfam" id="NF010047">
    <property type="entry name" value="PRK13523.1"/>
    <property type="match status" value="1"/>
</dbReference>
<evidence type="ECO:0000256" key="5">
    <source>
        <dbReference type="ARBA" id="ARBA00023002"/>
    </source>
</evidence>
<dbReference type="EC" id="1.6.99.1" evidence="7"/>
<keyword evidence="2" id="KW-0285">Flavoprotein</keyword>
<dbReference type="GO" id="GO:0050661">
    <property type="term" value="F:NADP binding"/>
    <property type="evidence" value="ECO:0007669"/>
    <property type="project" value="InterPro"/>
</dbReference>
<proteinExistence type="predicted"/>
<evidence type="ECO:0000256" key="1">
    <source>
        <dbReference type="ARBA" id="ARBA00001917"/>
    </source>
</evidence>
<dbReference type="InterPro" id="IPR013785">
    <property type="entry name" value="Aldolase_TIM"/>
</dbReference>
<dbReference type="OrthoDB" id="9772736at2"/>
<comment type="caution">
    <text evidence="7">The sequence shown here is derived from an EMBL/GenBank/DDBJ whole genome shotgun (WGS) entry which is preliminary data.</text>
</comment>
<evidence type="ECO:0000256" key="3">
    <source>
        <dbReference type="ARBA" id="ARBA00022643"/>
    </source>
</evidence>
<dbReference type="Gene3D" id="3.20.20.70">
    <property type="entry name" value="Aldolase class I"/>
    <property type="match status" value="1"/>
</dbReference>
<keyword evidence="3" id="KW-0288">FMN</keyword>
<comment type="cofactor">
    <cofactor evidence="1">
        <name>FMN</name>
        <dbReference type="ChEBI" id="CHEBI:58210"/>
    </cofactor>
</comment>
<organism evidence="7 8">
    <name type="scientific">Mucilaginibacter terrenus</name>
    <dbReference type="NCBI Taxonomy" id="2482727"/>
    <lineage>
        <taxon>Bacteria</taxon>
        <taxon>Pseudomonadati</taxon>
        <taxon>Bacteroidota</taxon>
        <taxon>Sphingobacteriia</taxon>
        <taxon>Sphingobacteriales</taxon>
        <taxon>Sphingobacteriaceae</taxon>
        <taxon>Mucilaginibacter</taxon>
    </lineage>
</organism>
<dbReference type="PANTHER" id="PTHR43303:SF4">
    <property type="entry name" value="NADPH DEHYDROGENASE C23G7.10C-RELATED"/>
    <property type="match status" value="1"/>
</dbReference>
<keyword evidence="5 7" id="KW-0560">Oxidoreductase</keyword>
<accession>A0A3E2NN24</accession>
<evidence type="ECO:0000256" key="2">
    <source>
        <dbReference type="ARBA" id="ARBA00022630"/>
    </source>
</evidence>
<dbReference type="GO" id="GO:0003959">
    <property type="term" value="F:NADPH dehydrogenase activity"/>
    <property type="evidence" value="ECO:0007669"/>
    <property type="project" value="UniProtKB-EC"/>
</dbReference>